<evidence type="ECO:0000256" key="3">
    <source>
        <dbReference type="RuleBase" id="RU362119"/>
    </source>
</evidence>
<evidence type="ECO:0000313" key="6">
    <source>
        <dbReference type="EMBL" id="AGF78236.1"/>
    </source>
</evidence>
<dbReference type="eggNOG" id="COG0737">
    <property type="taxonomic scope" value="Bacteria"/>
</dbReference>
<keyword evidence="3 6" id="KW-0378">Hydrolase</keyword>
<keyword evidence="7" id="KW-1185">Reference proteome</keyword>
<dbReference type="Gene3D" id="3.60.21.10">
    <property type="match status" value="1"/>
</dbReference>
<feature type="domain" description="5'-Nucleotidase C-terminal" evidence="5">
    <location>
        <begin position="330"/>
        <end position="494"/>
    </location>
</feature>
<dbReference type="CDD" id="cd00845">
    <property type="entry name" value="MPP_UshA_N_like"/>
    <property type="match status" value="1"/>
</dbReference>
<evidence type="ECO:0000256" key="2">
    <source>
        <dbReference type="ARBA" id="ARBA00022729"/>
    </source>
</evidence>
<dbReference type="InterPro" id="IPR036907">
    <property type="entry name" value="5'-Nucleotdase_C_sf"/>
</dbReference>
<dbReference type="GO" id="GO:0000166">
    <property type="term" value="F:nucleotide binding"/>
    <property type="evidence" value="ECO:0007669"/>
    <property type="project" value="UniProtKB-KW"/>
</dbReference>
<protein>
    <submittedName>
        <fullName evidence="6">5'-nucleotidase/2',3'-cyclic phosphodiesterase-like hydrolase</fullName>
    </submittedName>
</protein>
<dbReference type="OrthoDB" id="9803927at2"/>
<dbReference type="EMBL" id="CP003985">
    <property type="protein sequence ID" value="AGF78236.1"/>
    <property type="molecule type" value="Genomic_DNA"/>
</dbReference>
<evidence type="ECO:0000259" key="4">
    <source>
        <dbReference type="Pfam" id="PF00149"/>
    </source>
</evidence>
<dbReference type="InterPro" id="IPR006179">
    <property type="entry name" value="5_nucleotidase/apyrase"/>
</dbReference>
<dbReference type="InterPro" id="IPR008334">
    <property type="entry name" value="5'-Nucleotdase_C"/>
</dbReference>
<dbReference type="SUPFAM" id="SSF56300">
    <property type="entry name" value="Metallo-dependent phosphatases"/>
    <property type="match status" value="1"/>
</dbReference>
<feature type="domain" description="Calcineurin-like phosphoesterase" evidence="4">
    <location>
        <begin position="32"/>
        <end position="247"/>
    </location>
</feature>
<dbReference type="InterPro" id="IPR029052">
    <property type="entry name" value="Metallo-depent_PP-like"/>
</dbReference>
<gene>
    <name evidence="6" type="ordered locus">UWK_01678</name>
</gene>
<evidence type="ECO:0000256" key="1">
    <source>
        <dbReference type="ARBA" id="ARBA00006654"/>
    </source>
</evidence>
<comment type="similarity">
    <text evidence="1 3">Belongs to the 5'-nucleotidase family.</text>
</comment>
<organism evidence="6 7">
    <name type="scientific">Desulfocapsa sulfexigens (strain DSM 10523 / SB164P1)</name>
    <dbReference type="NCBI Taxonomy" id="1167006"/>
    <lineage>
        <taxon>Bacteria</taxon>
        <taxon>Pseudomonadati</taxon>
        <taxon>Thermodesulfobacteriota</taxon>
        <taxon>Desulfobulbia</taxon>
        <taxon>Desulfobulbales</taxon>
        <taxon>Desulfocapsaceae</taxon>
        <taxon>Desulfocapsa</taxon>
    </lineage>
</organism>
<keyword evidence="3" id="KW-0547">Nucleotide-binding</keyword>
<sequence length="536" mass="58857">MQSKTIFLCATLITFSLYCCNGVAASNTKHLTFLGTADLQGQLEPSLSSIDLDGTGNKTQVVGGISRIASIIKKTKTESKTPVIVLSSGDDLMGRYFNTFQGKAIIKLLKVAGYDIYGLGNHEFDHGSGMLGEALSETDLTTLCSDLNIKGTALDNSCLTIFITEYDDIRIGYFSLMTPEFAYVTNGGDVTLKEPTFSIAEEMISSLKKENVDIIVAVTHLGIDLDRQLAAGVNGIDIIFGGHSHDYLTQMETINDTLIVNGGEKGTALVRLDMELDANKRLLPLSAKYSLIPIVASIQEDPNTSEQLKHFTDQLPGAVILGSTDKEWHLDKKSVRSEESSVADMVNDLILEKFKVDLVLNNGGAFRGNKVYPAGPVTDTMLYEIDAFENDIYLLKIKGQYLREILEHSAASLGEGGFLQIAGARIKIQTNASVQEITEKNGKWEVNKKGNQLVTIQVRNKDNSYSPLDPEKTYSVATNAFLAKHEGNKYYWFNQYGQNQTNTYTTLYSIMSMAITQNKTLNPPAPDGRIMLVTDK</sequence>
<dbReference type="Proteomes" id="UP000011721">
    <property type="component" value="Chromosome"/>
</dbReference>
<feature type="chain" id="PRO_5005140009" evidence="3">
    <location>
        <begin position="26"/>
        <end position="536"/>
    </location>
</feature>
<evidence type="ECO:0000259" key="5">
    <source>
        <dbReference type="Pfam" id="PF02872"/>
    </source>
</evidence>
<dbReference type="RefSeq" id="WP_015403927.1">
    <property type="nucleotide sequence ID" value="NC_020304.1"/>
</dbReference>
<dbReference type="AlphaFoldDB" id="M1PP85"/>
<dbReference type="PANTHER" id="PTHR11575">
    <property type="entry name" value="5'-NUCLEOTIDASE-RELATED"/>
    <property type="match status" value="1"/>
</dbReference>
<evidence type="ECO:0000313" key="7">
    <source>
        <dbReference type="Proteomes" id="UP000011721"/>
    </source>
</evidence>
<dbReference type="PRINTS" id="PR01607">
    <property type="entry name" value="APYRASEFAMLY"/>
</dbReference>
<dbReference type="GO" id="GO:0009166">
    <property type="term" value="P:nucleotide catabolic process"/>
    <property type="evidence" value="ECO:0007669"/>
    <property type="project" value="InterPro"/>
</dbReference>
<dbReference type="PROSITE" id="PS00786">
    <property type="entry name" value="5_NUCLEOTIDASE_2"/>
    <property type="match status" value="1"/>
</dbReference>
<dbReference type="PANTHER" id="PTHR11575:SF24">
    <property type="entry name" value="5'-NUCLEOTIDASE"/>
    <property type="match status" value="1"/>
</dbReference>
<proteinExistence type="inferred from homology"/>
<dbReference type="STRING" id="1167006.UWK_01678"/>
<dbReference type="InterPro" id="IPR004843">
    <property type="entry name" value="Calcineurin-like_PHP"/>
</dbReference>
<dbReference type="KEGG" id="dsf:UWK_01678"/>
<reference evidence="7" key="1">
    <citation type="journal article" date="2013" name="Stand. Genomic Sci.">
        <title>Complete genome sequence of Desulfocapsa sulfexigens, a marine deltaproteobacterium specialized in disproportionating inorganic sulfur compounds.</title>
        <authorList>
            <person name="Finster K.W."/>
            <person name="Kjeldsen K.U."/>
            <person name="Kube M."/>
            <person name="Reinhardt R."/>
            <person name="Mussmann M."/>
            <person name="Amann R."/>
            <person name="Schreiber L."/>
        </authorList>
    </citation>
    <scope>NUCLEOTIDE SEQUENCE [LARGE SCALE GENOMIC DNA]</scope>
    <source>
        <strain evidence="7">DSM 10523 / SB164P1</strain>
    </source>
</reference>
<dbReference type="GO" id="GO:0016788">
    <property type="term" value="F:hydrolase activity, acting on ester bonds"/>
    <property type="evidence" value="ECO:0007669"/>
    <property type="project" value="InterPro"/>
</dbReference>
<dbReference type="GO" id="GO:0046872">
    <property type="term" value="F:metal ion binding"/>
    <property type="evidence" value="ECO:0007669"/>
    <property type="project" value="InterPro"/>
</dbReference>
<dbReference type="InterPro" id="IPR006146">
    <property type="entry name" value="5'-Nucleotdase_CS"/>
</dbReference>
<dbReference type="Pfam" id="PF02872">
    <property type="entry name" value="5_nucleotid_C"/>
    <property type="match status" value="1"/>
</dbReference>
<dbReference type="HOGENOM" id="CLU_005854_7_3_7"/>
<feature type="signal peptide" evidence="3">
    <location>
        <begin position="1"/>
        <end position="25"/>
    </location>
</feature>
<name>M1PP85_DESSD</name>
<dbReference type="Gene3D" id="3.90.780.10">
    <property type="entry name" value="5'-Nucleotidase, C-terminal domain"/>
    <property type="match status" value="1"/>
</dbReference>
<dbReference type="SUPFAM" id="SSF55816">
    <property type="entry name" value="5'-nucleotidase (syn. UDP-sugar hydrolase), C-terminal domain"/>
    <property type="match status" value="1"/>
</dbReference>
<keyword evidence="2 3" id="KW-0732">Signal</keyword>
<dbReference type="Pfam" id="PF00149">
    <property type="entry name" value="Metallophos"/>
    <property type="match status" value="1"/>
</dbReference>
<accession>M1PP85</accession>